<dbReference type="Pfam" id="PF13807">
    <property type="entry name" value="GNVR"/>
    <property type="match status" value="1"/>
</dbReference>
<dbReference type="PANTHER" id="PTHR32309:SF13">
    <property type="entry name" value="FERRIC ENTEROBACTIN TRANSPORT PROTEIN FEPE"/>
    <property type="match status" value="1"/>
</dbReference>
<dbReference type="RefSeq" id="WP_163670713.1">
    <property type="nucleotide sequence ID" value="NZ_QXHD01000004.1"/>
</dbReference>
<sequence>MNFIRNVIDLNLQYLFAATRRGIVPATTAFVLTVLGAAAVAKLQKPTFLSEGKLLFKPDRAATLTGLEEDGSPLQTISYGTQLNSEIEIITSKPLIQKTIDTLQLKDDEGKPLKIEDLLENLQVSVVFQTDVLSFTYLDEDPVKAADIVNTLMGSYRSQKLASTQIDTESAGDFLDRQLPVSAEKVRQAEYELRVFRETYDIVDLAAEVEISVAFLNDLRQEESRLRVSLRALQGVQEALSNELRLSVSDAITANALSQSKSVQDILTDLSAVRRKIAVQQVEFTEESPILLDLRAQEASLVNLLDDKVQGIAGGPVQEDLLQMGATRERLVEDYAKNNIQLVSFEESLKAVENNKQIYQQRIDLFPELEQRQRDLQRKLEAAQETYQELLNRSQELQVKENQLTNFIQIIEPAVPPEKPSSQVAIKIIAMGIVAGFALALTIIVAIDFFIVDVKGTNKVYDPDAYNIPSGL</sequence>
<keyword evidence="2" id="KW-0472">Membrane</keyword>
<comment type="caution">
    <text evidence="4">The sequence shown here is derived from an EMBL/GenBank/DDBJ whole genome shotgun (WGS) entry which is preliminary data.</text>
</comment>
<gene>
    <name evidence="4" type="ORF">DXZ20_15435</name>
</gene>
<feature type="transmembrane region" description="Helical" evidence="2">
    <location>
        <begin position="428"/>
        <end position="452"/>
    </location>
</feature>
<keyword evidence="2" id="KW-0812">Transmembrane</keyword>
<evidence type="ECO:0000256" key="2">
    <source>
        <dbReference type="SAM" id="Phobius"/>
    </source>
</evidence>
<feature type="transmembrane region" description="Helical" evidence="2">
    <location>
        <begin position="22"/>
        <end position="41"/>
    </location>
</feature>
<reference evidence="4 5" key="1">
    <citation type="journal article" date="2020" name="Microb. Ecol.">
        <title>Ecogenomics of the Marine Benthic Filamentous Cyanobacterium Adonisia.</title>
        <authorList>
            <person name="Walter J.M."/>
            <person name="Coutinho F.H."/>
            <person name="Leomil L."/>
            <person name="Hargreaves P.I."/>
            <person name="Campeao M.E."/>
            <person name="Vieira V.V."/>
            <person name="Silva B.S."/>
            <person name="Fistarol G.O."/>
            <person name="Salomon P.S."/>
            <person name="Sawabe T."/>
            <person name="Mino S."/>
            <person name="Hosokawa M."/>
            <person name="Miyashita H."/>
            <person name="Maruyama F."/>
            <person name="van Verk M.C."/>
            <person name="Dutilh B.E."/>
            <person name="Thompson C.C."/>
            <person name="Thompson F.L."/>
        </authorList>
    </citation>
    <scope>NUCLEOTIDE SEQUENCE [LARGE SCALE GENOMIC DNA]</scope>
    <source>
        <strain evidence="4 5">CCMR0081</strain>
    </source>
</reference>
<dbReference type="GO" id="GO:0005886">
    <property type="term" value="C:plasma membrane"/>
    <property type="evidence" value="ECO:0007669"/>
    <property type="project" value="TreeGrafter"/>
</dbReference>
<keyword evidence="1" id="KW-0175">Coiled coil</keyword>
<dbReference type="PANTHER" id="PTHR32309">
    <property type="entry name" value="TYROSINE-PROTEIN KINASE"/>
    <property type="match status" value="1"/>
</dbReference>
<dbReference type="InterPro" id="IPR032807">
    <property type="entry name" value="GNVR"/>
</dbReference>
<proteinExistence type="predicted"/>
<dbReference type="GO" id="GO:0004713">
    <property type="term" value="F:protein tyrosine kinase activity"/>
    <property type="evidence" value="ECO:0007669"/>
    <property type="project" value="TreeGrafter"/>
</dbReference>
<keyword evidence="2" id="KW-1133">Transmembrane helix</keyword>
<name>A0A6M0RLF5_9CYAN</name>
<evidence type="ECO:0000256" key="1">
    <source>
        <dbReference type="SAM" id="Coils"/>
    </source>
</evidence>
<keyword evidence="5" id="KW-1185">Reference proteome</keyword>
<evidence type="ECO:0000313" key="5">
    <source>
        <dbReference type="Proteomes" id="UP000481033"/>
    </source>
</evidence>
<evidence type="ECO:0000259" key="3">
    <source>
        <dbReference type="Pfam" id="PF13807"/>
    </source>
</evidence>
<organism evidence="4 5">
    <name type="scientific">Adonisia turfae CCMR0081</name>
    <dbReference type="NCBI Taxonomy" id="2292702"/>
    <lineage>
        <taxon>Bacteria</taxon>
        <taxon>Bacillati</taxon>
        <taxon>Cyanobacteriota</taxon>
        <taxon>Adonisia</taxon>
        <taxon>Adonisia turfae</taxon>
    </lineage>
</organism>
<evidence type="ECO:0000313" key="4">
    <source>
        <dbReference type="EMBL" id="NEZ57045.1"/>
    </source>
</evidence>
<feature type="domain" description="Tyrosine-protein kinase G-rich" evidence="3">
    <location>
        <begin position="370"/>
        <end position="444"/>
    </location>
</feature>
<feature type="coiled-coil region" evidence="1">
    <location>
        <begin position="342"/>
        <end position="400"/>
    </location>
</feature>
<dbReference type="EMBL" id="QXHD01000004">
    <property type="protein sequence ID" value="NEZ57045.1"/>
    <property type="molecule type" value="Genomic_DNA"/>
</dbReference>
<dbReference type="Proteomes" id="UP000481033">
    <property type="component" value="Unassembled WGS sequence"/>
</dbReference>
<protein>
    <recommendedName>
        <fullName evidence="3">Tyrosine-protein kinase G-rich domain-containing protein</fullName>
    </recommendedName>
</protein>
<dbReference type="AlphaFoldDB" id="A0A6M0RLF5"/>
<dbReference type="InterPro" id="IPR050445">
    <property type="entry name" value="Bact_polysacc_biosynth/exp"/>
</dbReference>
<accession>A0A6M0RLF5</accession>